<sequence>MEVTIVLTIAGALLIAAAVVTAYRLLDGPSTLDRLVAMDTILAVSMCGLAVWSVYSKDTTIVPAIVALSLVSFIGSVSVARFRVRDE</sequence>
<dbReference type="Proteomes" id="UP000198327">
    <property type="component" value="Unassembled WGS sequence"/>
</dbReference>
<evidence type="ECO:0000256" key="4">
    <source>
        <dbReference type="ARBA" id="ARBA00022475"/>
    </source>
</evidence>
<name>A0A239G7V8_9NOCA</name>
<keyword evidence="4" id="KW-1003">Cell membrane</keyword>
<dbReference type="PANTHER" id="PTHR34702:SF1">
    <property type="entry name" value="NA(+)_H(+) ANTIPORTER SUBUNIT F"/>
    <property type="match status" value="1"/>
</dbReference>
<proteinExistence type="inferred from homology"/>
<evidence type="ECO:0000256" key="3">
    <source>
        <dbReference type="ARBA" id="ARBA00022448"/>
    </source>
</evidence>
<gene>
    <name evidence="9" type="ORF">SAMN05421642_10478</name>
</gene>
<dbReference type="NCBIfam" id="NF005930">
    <property type="entry name" value="PRK07948.1"/>
    <property type="match status" value="1"/>
</dbReference>
<dbReference type="PANTHER" id="PTHR34702">
    <property type="entry name" value="NA(+)/H(+) ANTIPORTER SUBUNIT F1"/>
    <property type="match status" value="1"/>
</dbReference>
<evidence type="ECO:0000313" key="10">
    <source>
        <dbReference type="Proteomes" id="UP000198327"/>
    </source>
</evidence>
<dbReference type="AlphaFoldDB" id="A0A239G7V8"/>
<dbReference type="STRING" id="398843.A3K89_16835"/>
<evidence type="ECO:0000256" key="8">
    <source>
        <dbReference type="SAM" id="Phobius"/>
    </source>
</evidence>
<evidence type="ECO:0000313" key="9">
    <source>
        <dbReference type="EMBL" id="SNS64543.1"/>
    </source>
</evidence>
<evidence type="ECO:0000256" key="1">
    <source>
        <dbReference type="ARBA" id="ARBA00004651"/>
    </source>
</evidence>
<keyword evidence="10" id="KW-1185">Reference proteome</keyword>
<organism evidence="9 10">
    <name type="scientific">Rhodococcoides kyotonense</name>
    <dbReference type="NCBI Taxonomy" id="398843"/>
    <lineage>
        <taxon>Bacteria</taxon>
        <taxon>Bacillati</taxon>
        <taxon>Actinomycetota</taxon>
        <taxon>Actinomycetes</taxon>
        <taxon>Mycobacteriales</taxon>
        <taxon>Nocardiaceae</taxon>
        <taxon>Rhodococcoides</taxon>
    </lineage>
</organism>
<dbReference type="InterPro" id="IPR007208">
    <property type="entry name" value="MrpF/PhaF-like"/>
</dbReference>
<feature type="transmembrane region" description="Helical" evidence="8">
    <location>
        <begin position="35"/>
        <end position="55"/>
    </location>
</feature>
<dbReference type="GO" id="GO:0015385">
    <property type="term" value="F:sodium:proton antiporter activity"/>
    <property type="evidence" value="ECO:0007669"/>
    <property type="project" value="TreeGrafter"/>
</dbReference>
<protein>
    <submittedName>
        <fullName evidence="9">Multicomponent Na+:H+ antiporter subunit F</fullName>
    </submittedName>
</protein>
<keyword evidence="7 8" id="KW-0472">Membrane</keyword>
<keyword evidence="5 8" id="KW-0812">Transmembrane</keyword>
<evidence type="ECO:0000256" key="7">
    <source>
        <dbReference type="ARBA" id="ARBA00023136"/>
    </source>
</evidence>
<comment type="similarity">
    <text evidence="2">Belongs to the CPA3 antiporters (TC 2.A.63) subunit F family.</text>
</comment>
<comment type="subcellular location">
    <subcellularLocation>
        <location evidence="1">Cell membrane</location>
        <topology evidence="1">Multi-pass membrane protein</topology>
    </subcellularLocation>
</comment>
<dbReference type="EMBL" id="FZOW01000004">
    <property type="protein sequence ID" value="SNS64543.1"/>
    <property type="molecule type" value="Genomic_DNA"/>
</dbReference>
<keyword evidence="3" id="KW-0813">Transport</keyword>
<evidence type="ECO:0000256" key="2">
    <source>
        <dbReference type="ARBA" id="ARBA00009212"/>
    </source>
</evidence>
<feature type="transmembrane region" description="Helical" evidence="8">
    <location>
        <begin position="61"/>
        <end position="82"/>
    </location>
</feature>
<dbReference type="Pfam" id="PF04066">
    <property type="entry name" value="MrpF_PhaF"/>
    <property type="match status" value="1"/>
</dbReference>
<evidence type="ECO:0000256" key="5">
    <source>
        <dbReference type="ARBA" id="ARBA00022692"/>
    </source>
</evidence>
<reference evidence="10" key="1">
    <citation type="submission" date="2017-06" db="EMBL/GenBank/DDBJ databases">
        <authorList>
            <person name="Varghese N."/>
            <person name="Submissions S."/>
        </authorList>
    </citation>
    <scope>NUCLEOTIDE SEQUENCE [LARGE SCALE GENOMIC DNA]</scope>
    <source>
        <strain evidence="10">JCM 23211</strain>
    </source>
</reference>
<keyword evidence="6 8" id="KW-1133">Transmembrane helix</keyword>
<feature type="transmembrane region" description="Helical" evidence="8">
    <location>
        <begin position="6"/>
        <end position="26"/>
    </location>
</feature>
<accession>A0A239G7V8</accession>
<dbReference type="GO" id="GO:0005886">
    <property type="term" value="C:plasma membrane"/>
    <property type="evidence" value="ECO:0007669"/>
    <property type="project" value="UniProtKB-SubCell"/>
</dbReference>
<evidence type="ECO:0000256" key="6">
    <source>
        <dbReference type="ARBA" id="ARBA00022989"/>
    </source>
</evidence>